<evidence type="ECO:0000313" key="6">
    <source>
        <dbReference type="Proteomes" id="UP001595975"/>
    </source>
</evidence>
<comment type="PTM">
    <text evidence="3">4'-phosphopantetheine is transferred from CoA to a specific serine of apo-ACP by AcpS. This modification is essential for activity because fatty acids are bound in thioester linkage to the sulfhydryl of the prosthetic group.</text>
</comment>
<comment type="function">
    <text evidence="3">Carrier of the growing fatty acid chain in fatty acid biosynthesis.</text>
</comment>
<keyword evidence="3" id="KW-0444">Lipid biosynthesis</keyword>
<keyword evidence="3" id="KW-0276">Fatty acid metabolism</keyword>
<comment type="similarity">
    <text evidence="3">Belongs to the acyl carrier protein (ACP) family.</text>
</comment>
<dbReference type="PROSITE" id="PS50075">
    <property type="entry name" value="CARRIER"/>
    <property type="match status" value="1"/>
</dbReference>
<dbReference type="RefSeq" id="WP_380226937.1">
    <property type="nucleotide sequence ID" value="NZ_JBHSOF010000025.1"/>
</dbReference>
<keyword evidence="3" id="KW-0963">Cytoplasm</keyword>
<dbReference type="Pfam" id="PF00550">
    <property type="entry name" value="PP-binding"/>
    <property type="match status" value="1"/>
</dbReference>
<comment type="pathway">
    <text evidence="3">Lipid metabolism; fatty acid biosynthesis.</text>
</comment>
<dbReference type="HAMAP" id="MF_01217">
    <property type="entry name" value="Acyl_carrier"/>
    <property type="match status" value="1"/>
</dbReference>
<name>A0ABW0X845_9ACTN</name>
<comment type="subcellular location">
    <subcellularLocation>
        <location evidence="3">Cytoplasm</location>
    </subcellularLocation>
</comment>
<dbReference type="InterPro" id="IPR036736">
    <property type="entry name" value="ACP-like_sf"/>
</dbReference>
<proteinExistence type="inferred from homology"/>
<sequence>MLITESVLAGLAEIVDEITGITAEDLLVEKSFTDDLKIDFLCMIEIAIAAEDKFGVDIPNEMIGSLRTVGDAVEHIVNSRK</sequence>
<evidence type="ECO:0000256" key="2">
    <source>
        <dbReference type="ARBA" id="ARBA00022553"/>
    </source>
</evidence>
<organism evidence="5 6">
    <name type="scientific">Kitasatospora misakiensis</name>
    <dbReference type="NCBI Taxonomy" id="67330"/>
    <lineage>
        <taxon>Bacteria</taxon>
        <taxon>Bacillati</taxon>
        <taxon>Actinomycetota</taxon>
        <taxon>Actinomycetes</taxon>
        <taxon>Kitasatosporales</taxon>
        <taxon>Streptomycetaceae</taxon>
        <taxon>Kitasatospora</taxon>
    </lineage>
</organism>
<dbReference type="Proteomes" id="UP001595975">
    <property type="component" value="Unassembled WGS sequence"/>
</dbReference>
<dbReference type="NCBIfam" id="NF002147">
    <property type="entry name" value="PRK00982.1-1"/>
    <property type="match status" value="1"/>
</dbReference>
<dbReference type="EMBL" id="JBHSOF010000025">
    <property type="protein sequence ID" value="MFC5665249.1"/>
    <property type="molecule type" value="Genomic_DNA"/>
</dbReference>
<feature type="domain" description="Carrier" evidence="4">
    <location>
        <begin position="5"/>
        <end position="80"/>
    </location>
</feature>
<keyword evidence="2 3" id="KW-0597">Phosphoprotein</keyword>
<evidence type="ECO:0000313" key="5">
    <source>
        <dbReference type="EMBL" id="MFC5665249.1"/>
    </source>
</evidence>
<keyword evidence="1 3" id="KW-0596">Phosphopantetheine</keyword>
<gene>
    <name evidence="3" type="primary">acpP</name>
    <name evidence="5" type="ORF">ACFP3U_19970</name>
</gene>
<keyword evidence="3" id="KW-0443">Lipid metabolism</keyword>
<reference evidence="6" key="1">
    <citation type="journal article" date="2019" name="Int. J. Syst. Evol. Microbiol.">
        <title>The Global Catalogue of Microorganisms (GCM) 10K type strain sequencing project: providing services to taxonomists for standard genome sequencing and annotation.</title>
        <authorList>
            <consortium name="The Broad Institute Genomics Platform"/>
            <consortium name="The Broad Institute Genome Sequencing Center for Infectious Disease"/>
            <person name="Wu L."/>
            <person name="Ma J."/>
        </authorList>
    </citation>
    <scope>NUCLEOTIDE SEQUENCE [LARGE SCALE GENOMIC DNA]</scope>
    <source>
        <strain evidence="6">CGMCC 4.1437</strain>
    </source>
</reference>
<dbReference type="SUPFAM" id="SSF47336">
    <property type="entry name" value="ACP-like"/>
    <property type="match status" value="1"/>
</dbReference>
<keyword evidence="6" id="KW-1185">Reference proteome</keyword>
<comment type="caution">
    <text evidence="5">The sequence shown here is derived from an EMBL/GenBank/DDBJ whole genome shotgun (WGS) entry which is preliminary data.</text>
</comment>
<dbReference type="Gene3D" id="1.10.1200.10">
    <property type="entry name" value="ACP-like"/>
    <property type="match status" value="1"/>
</dbReference>
<evidence type="ECO:0000256" key="1">
    <source>
        <dbReference type="ARBA" id="ARBA00022450"/>
    </source>
</evidence>
<keyword evidence="3" id="KW-0275">Fatty acid biosynthesis</keyword>
<evidence type="ECO:0000259" key="4">
    <source>
        <dbReference type="PROSITE" id="PS50075"/>
    </source>
</evidence>
<protein>
    <recommendedName>
        <fullName evidence="3">Acyl carrier protein</fullName>
        <shortName evidence="3">ACP</shortName>
    </recommendedName>
</protein>
<dbReference type="InterPro" id="IPR009081">
    <property type="entry name" value="PP-bd_ACP"/>
</dbReference>
<accession>A0ABW0X845</accession>
<comment type="caution">
    <text evidence="3">Lacks conserved residue(s) required for the propagation of feature annotation.</text>
</comment>
<dbReference type="InterPro" id="IPR003231">
    <property type="entry name" value="ACP"/>
</dbReference>
<evidence type="ECO:0000256" key="3">
    <source>
        <dbReference type="HAMAP-Rule" id="MF_01217"/>
    </source>
</evidence>